<dbReference type="InterPro" id="IPR000415">
    <property type="entry name" value="Nitroreductase-like"/>
</dbReference>
<dbReference type="EMBL" id="MLJW01000631">
    <property type="protein sequence ID" value="OIQ84270.1"/>
    <property type="molecule type" value="Genomic_DNA"/>
</dbReference>
<proteinExistence type="predicted"/>
<comment type="caution">
    <text evidence="2">The sequence shown here is derived from an EMBL/GenBank/DDBJ whole genome shotgun (WGS) entry which is preliminary data.</text>
</comment>
<dbReference type="NCBIfam" id="NF003768">
    <property type="entry name" value="PRK05365.1"/>
    <property type="match status" value="1"/>
</dbReference>
<sequence>MVQASVTIEAQDLTTLDVDASILAVDGTVADLLFRSARSVNTFTDEPVADEQVQAAYDLLRWGPTAMNASPLRLLLVRSPEARERLVGHMSEGNRDRVLAAPLTIVAAADTDFHEHLGTLVPHLPGARDRFAGDPQARAGMARTSALIQIGYLIVALRAVGLHVGPMGGMDAAAIDAEFFAENGWTALLVLNVGQPSGPEAVRPRAPRLEFSDVATAV</sequence>
<dbReference type="AlphaFoldDB" id="A0A1J5QL87"/>
<evidence type="ECO:0000313" key="2">
    <source>
        <dbReference type="EMBL" id="OIQ84270.1"/>
    </source>
</evidence>
<dbReference type="EC" id="1.1.1.298" evidence="2"/>
<organism evidence="2">
    <name type="scientific">mine drainage metagenome</name>
    <dbReference type="NCBI Taxonomy" id="410659"/>
    <lineage>
        <taxon>unclassified sequences</taxon>
        <taxon>metagenomes</taxon>
        <taxon>ecological metagenomes</taxon>
    </lineage>
</organism>
<reference evidence="2" key="1">
    <citation type="submission" date="2016-10" db="EMBL/GenBank/DDBJ databases">
        <title>Sequence of Gallionella enrichment culture.</title>
        <authorList>
            <person name="Poehlein A."/>
            <person name="Muehling M."/>
            <person name="Daniel R."/>
        </authorList>
    </citation>
    <scope>NUCLEOTIDE SEQUENCE</scope>
</reference>
<dbReference type="SUPFAM" id="SSF55469">
    <property type="entry name" value="FMN-dependent nitroreductase-like"/>
    <property type="match status" value="1"/>
</dbReference>
<dbReference type="PANTHER" id="PTHR43543:SF1">
    <property type="entry name" value="MALONIC SEMIALDEHYDE REDUCTASE RUTE-RELATED"/>
    <property type="match status" value="1"/>
</dbReference>
<dbReference type="Gene3D" id="3.40.109.10">
    <property type="entry name" value="NADH Oxidase"/>
    <property type="match status" value="1"/>
</dbReference>
<name>A0A1J5QL87_9ZZZZ</name>
<dbReference type="InterPro" id="IPR050461">
    <property type="entry name" value="Nitroreductase_HadB/RutE"/>
</dbReference>
<keyword evidence="2" id="KW-0560">Oxidoreductase</keyword>
<evidence type="ECO:0000259" key="1">
    <source>
        <dbReference type="Pfam" id="PF00881"/>
    </source>
</evidence>
<dbReference type="InterPro" id="IPR029479">
    <property type="entry name" value="Nitroreductase"/>
</dbReference>
<dbReference type="GO" id="GO:0035527">
    <property type="term" value="F:3-hydroxypropionate dehydrogenase (NADP+) activity"/>
    <property type="evidence" value="ECO:0007669"/>
    <property type="project" value="UniProtKB-EC"/>
</dbReference>
<dbReference type="Pfam" id="PF00881">
    <property type="entry name" value="Nitroreductase"/>
    <property type="match status" value="1"/>
</dbReference>
<protein>
    <submittedName>
        <fullName evidence="2">Putative malonic semialdehyde reductase RutE</fullName>
        <ecNumber evidence="2">1.1.1.298</ecNumber>
    </submittedName>
</protein>
<dbReference type="PANTHER" id="PTHR43543">
    <property type="entry name" value="MALONIC SEMIALDEHYDE REDUCTASE RUTE-RELATED"/>
    <property type="match status" value="1"/>
</dbReference>
<accession>A0A1J5QL87</accession>
<gene>
    <name evidence="2" type="primary">rutE_7</name>
    <name evidence="2" type="ORF">GALL_339230</name>
</gene>
<feature type="domain" description="Nitroreductase" evidence="1">
    <location>
        <begin position="36"/>
        <end position="194"/>
    </location>
</feature>